<evidence type="ECO:0000313" key="4">
    <source>
        <dbReference type="Proteomes" id="UP000711996"/>
    </source>
</evidence>
<keyword evidence="2" id="KW-0472">Membrane</keyword>
<evidence type="ECO:0000256" key="2">
    <source>
        <dbReference type="SAM" id="Phobius"/>
    </source>
</evidence>
<evidence type="ECO:0000313" key="3">
    <source>
        <dbReference type="EMBL" id="KAF4864511.1"/>
    </source>
</evidence>
<keyword evidence="2" id="KW-0812">Transmembrane</keyword>
<comment type="caution">
    <text evidence="3">The sequence shown here is derived from an EMBL/GenBank/DDBJ whole genome shotgun (WGS) entry which is preliminary data.</text>
</comment>
<dbReference type="OrthoDB" id="5210231at2759"/>
<reference evidence="3" key="1">
    <citation type="submission" date="2019-06" db="EMBL/GenBank/DDBJ databases">
        <authorList>
            <person name="Gan P."/>
            <person name="Shirasu K."/>
        </authorList>
    </citation>
    <scope>NUCLEOTIDE SEQUENCE [LARGE SCALE GENOMIC DNA]</scope>
    <source>
        <strain evidence="3">CAD2</strain>
    </source>
</reference>
<dbReference type="AlphaFoldDB" id="A0A9P5KA99"/>
<accession>A0A9P5KA99</accession>
<dbReference type="Proteomes" id="UP000711996">
    <property type="component" value="Unassembled WGS sequence"/>
</dbReference>
<evidence type="ECO:0000256" key="1">
    <source>
        <dbReference type="SAM" id="MobiDB-lite"/>
    </source>
</evidence>
<feature type="transmembrane region" description="Helical" evidence="2">
    <location>
        <begin position="229"/>
        <end position="253"/>
    </location>
</feature>
<keyword evidence="2" id="KW-1133">Transmembrane helix</keyword>
<sequence>MPEPTTYEPFVTTLTIPVEEYEQTVVFTLAPQTTPFTPSGSGCSTLPRDLRCQFQPDEITPGALCLADQSVQATSAWLPTECFPESYDNIWRPIGTKFKNLPRLAYPGTACLSGWTQACDTTVTLESAEHLTQTWCCPQGGWSCLEVSAGDIPYRDCVSFISKPTEVWVNNVVTSGGTKSTDWSSWKKTTLSNFPSSEPIKVKHPVFPLYARPPAASIKQAKGELSTGAIAGIVIGIVVVMLVFIGSAVFVCLRKRKQKAADRPAQSQVTAVNGDPHYKGLGYDTKQELPGHGSESRELQQISPPPAELSSQTKPSEVEGQPPVELAS</sequence>
<dbReference type="CDD" id="cd12087">
    <property type="entry name" value="TM_EGFR-like"/>
    <property type="match status" value="1"/>
</dbReference>
<name>A0A9P5KA99_COLSI</name>
<protein>
    <submittedName>
        <fullName evidence="3">Uncharacterized protein</fullName>
    </submittedName>
</protein>
<keyword evidence="4" id="KW-1185">Reference proteome</keyword>
<feature type="compositionally biased region" description="Basic and acidic residues" evidence="1">
    <location>
        <begin position="285"/>
        <end position="298"/>
    </location>
</feature>
<proteinExistence type="predicted"/>
<organism evidence="3 4">
    <name type="scientific">Colletotrichum siamense</name>
    <name type="common">Anthracnose fungus</name>
    <dbReference type="NCBI Taxonomy" id="690259"/>
    <lineage>
        <taxon>Eukaryota</taxon>
        <taxon>Fungi</taxon>
        <taxon>Dikarya</taxon>
        <taxon>Ascomycota</taxon>
        <taxon>Pezizomycotina</taxon>
        <taxon>Sordariomycetes</taxon>
        <taxon>Hypocreomycetidae</taxon>
        <taxon>Glomerellales</taxon>
        <taxon>Glomerellaceae</taxon>
        <taxon>Colletotrichum</taxon>
        <taxon>Colletotrichum gloeosporioides species complex</taxon>
    </lineage>
</organism>
<feature type="region of interest" description="Disordered" evidence="1">
    <location>
        <begin position="262"/>
        <end position="328"/>
    </location>
</feature>
<gene>
    <name evidence="3" type="ORF">CGCSCA2_v001765</name>
</gene>
<dbReference type="EMBL" id="QPMT01000004">
    <property type="protein sequence ID" value="KAF4864511.1"/>
    <property type="molecule type" value="Genomic_DNA"/>
</dbReference>